<evidence type="ECO:0000256" key="2">
    <source>
        <dbReference type="ARBA" id="ARBA00004878"/>
    </source>
</evidence>
<sequence>MANFRFRGLIAPILNAFKDDLSVNLSVIQDYAKFLADSKIMGVLVNGTSGEGMSMTVTERKKVTEEWLQAVKKTDQHLMVQIGGAPLPDVLELAKHADSVGAHSLLCLPDLYYKPATSADLTRYLKTVSAAAPNTPLLYYHIPRFTHVNIHMGQFLNDVVGKIPTFHGIKFTSNALDEGIAAVKANGGKYAVFLGAPQLKAGAYTLGFDSAIATPLNMFPQLGVTILDSVKQSKLDKAKQTQDALTQLCSILTKYAKYGSWVPTMKVAMELYTPIKVGKARAPLVNITPDEIKQMKKEIDTLNYF</sequence>
<dbReference type="GO" id="GO:0005737">
    <property type="term" value="C:cytoplasm"/>
    <property type="evidence" value="ECO:0007669"/>
    <property type="project" value="UniProtKB-SubCell"/>
</dbReference>
<comment type="subunit">
    <text evidence="4">Homotetramer.</text>
</comment>
<dbReference type="SMART" id="SM01130">
    <property type="entry name" value="DHDPS"/>
    <property type="match status" value="1"/>
</dbReference>
<evidence type="ECO:0000256" key="8">
    <source>
        <dbReference type="ARBA" id="ARBA00023270"/>
    </source>
</evidence>
<dbReference type="Gene3D" id="3.20.20.70">
    <property type="entry name" value="Aldolase class I"/>
    <property type="match status" value="1"/>
</dbReference>
<comment type="similarity">
    <text evidence="3">Belongs to the DapA family. NanA subfamily.</text>
</comment>
<dbReference type="EC" id="4.1.3.3" evidence="5"/>
<keyword evidence="8" id="KW-0704">Schiff base</keyword>
<comment type="catalytic activity">
    <reaction evidence="10">
        <text>aceneuramate = aldehydo-N-acetyl-D-mannosamine + pyruvate</text>
        <dbReference type="Rhea" id="RHEA:23296"/>
        <dbReference type="ChEBI" id="CHEBI:15361"/>
        <dbReference type="ChEBI" id="CHEBI:17122"/>
        <dbReference type="ChEBI" id="CHEBI:173083"/>
        <dbReference type="EC" id="4.1.3.3"/>
    </reaction>
</comment>
<evidence type="ECO:0000256" key="11">
    <source>
        <dbReference type="PIRNR" id="PIRNR001365"/>
    </source>
</evidence>
<dbReference type="PANTHER" id="PTHR12128">
    <property type="entry name" value="DIHYDRODIPICOLINATE SYNTHASE"/>
    <property type="match status" value="1"/>
</dbReference>
<dbReference type="GO" id="GO:0008747">
    <property type="term" value="F:N-acetylneuraminate lyase activity"/>
    <property type="evidence" value="ECO:0007669"/>
    <property type="project" value="UniProtKB-EC"/>
</dbReference>
<feature type="active site" description="Proton donor/acceptor" evidence="12">
    <location>
        <position position="140"/>
    </location>
</feature>
<evidence type="ECO:0000256" key="9">
    <source>
        <dbReference type="ARBA" id="ARBA00023277"/>
    </source>
</evidence>
<keyword evidence="6" id="KW-0963">Cytoplasm</keyword>
<accession>A0AA38I735</accession>
<protein>
    <recommendedName>
        <fullName evidence="5">N-acetylneuraminate lyase</fullName>
        <ecNumber evidence="5">4.1.3.3</ecNumber>
    </recommendedName>
</protein>
<dbReference type="Proteomes" id="UP001168821">
    <property type="component" value="Unassembled WGS sequence"/>
</dbReference>
<evidence type="ECO:0000256" key="1">
    <source>
        <dbReference type="ARBA" id="ARBA00004496"/>
    </source>
</evidence>
<evidence type="ECO:0000313" key="14">
    <source>
        <dbReference type="EMBL" id="KAJ3648927.1"/>
    </source>
</evidence>
<evidence type="ECO:0000256" key="13">
    <source>
        <dbReference type="PIRSR" id="PIRSR001365-2"/>
    </source>
</evidence>
<dbReference type="PANTHER" id="PTHR12128:SF21">
    <property type="entry name" value="N-ACETYLNEURAMINATE LYASE"/>
    <property type="match status" value="1"/>
</dbReference>
<evidence type="ECO:0000256" key="4">
    <source>
        <dbReference type="ARBA" id="ARBA00011881"/>
    </source>
</evidence>
<keyword evidence="9" id="KW-0119">Carbohydrate metabolism</keyword>
<dbReference type="AlphaFoldDB" id="A0AA38I735"/>
<keyword evidence="7 11" id="KW-0456">Lyase</keyword>
<evidence type="ECO:0000256" key="7">
    <source>
        <dbReference type="ARBA" id="ARBA00023239"/>
    </source>
</evidence>
<dbReference type="EMBL" id="JALNTZ010000006">
    <property type="protein sequence ID" value="KAJ3648927.1"/>
    <property type="molecule type" value="Genomic_DNA"/>
</dbReference>
<dbReference type="PIRSF" id="PIRSF001365">
    <property type="entry name" value="DHDPS"/>
    <property type="match status" value="1"/>
</dbReference>
<dbReference type="InterPro" id="IPR013785">
    <property type="entry name" value="Aldolase_TIM"/>
</dbReference>
<organism evidence="14 15">
    <name type="scientific">Zophobas morio</name>
    <dbReference type="NCBI Taxonomy" id="2755281"/>
    <lineage>
        <taxon>Eukaryota</taxon>
        <taxon>Metazoa</taxon>
        <taxon>Ecdysozoa</taxon>
        <taxon>Arthropoda</taxon>
        <taxon>Hexapoda</taxon>
        <taxon>Insecta</taxon>
        <taxon>Pterygota</taxon>
        <taxon>Neoptera</taxon>
        <taxon>Endopterygota</taxon>
        <taxon>Coleoptera</taxon>
        <taxon>Polyphaga</taxon>
        <taxon>Cucujiformia</taxon>
        <taxon>Tenebrionidae</taxon>
        <taxon>Zophobas</taxon>
    </lineage>
</organism>
<dbReference type="SUPFAM" id="SSF51569">
    <property type="entry name" value="Aldolase"/>
    <property type="match status" value="1"/>
</dbReference>
<dbReference type="Pfam" id="PF00701">
    <property type="entry name" value="DHDPS"/>
    <property type="match status" value="1"/>
</dbReference>
<comment type="subcellular location">
    <subcellularLocation>
        <location evidence="1">Cytoplasm</location>
    </subcellularLocation>
</comment>
<evidence type="ECO:0000256" key="12">
    <source>
        <dbReference type="PIRSR" id="PIRSR001365-1"/>
    </source>
</evidence>
<name>A0AA38I735_9CUCU</name>
<evidence type="ECO:0000313" key="15">
    <source>
        <dbReference type="Proteomes" id="UP001168821"/>
    </source>
</evidence>
<evidence type="ECO:0000256" key="5">
    <source>
        <dbReference type="ARBA" id="ARBA00012911"/>
    </source>
</evidence>
<evidence type="ECO:0000256" key="3">
    <source>
        <dbReference type="ARBA" id="ARBA00006324"/>
    </source>
</evidence>
<comment type="caution">
    <text evidence="14">The sequence shown here is derived from an EMBL/GenBank/DDBJ whole genome shotgun (WGS) entry which is preliminary data.</text>
</comment>
<dbReference type="InterPro" id="IPR002220">
    <property type="entry name" value="DapA-like"/>
</dbReference>
<keyword evidence="15" id="KW-1185">Reference proteome</keyword>
<evidence type="ECO:0000256" key="10">
    <source>
        <dbReference type="ARBA" id="ARBA00044906"/>
    </source>
</evidence>
<evidence type="ECO:0000256" key="6">
    <source>
        <dbReference type="ARBA" id="ARBA00022490"/>
    </source>
</evidence>
<comment type="pathway">
    <text evidence="2">Amino-sugar metabolism; N-acetylneuraminate degradation.</text>
</comment>
<proteinExistence type="inferred from homology"/>
<gene>
    <name evidence="14" type="ORF">Zmor_020694</name>
</gene>
<feature type="active site" description="Schiff-base intermediate with substrate" evidence="12">
    <location>
        <position position="170"/>
    </location>
</feature>
<feature type="binding site" evidence="13">
    <location>
        <position position="212"/>
    </location>
    <ligand>
        <name>pyruvate</name>
        <dbReference type="ChEBI" id="CHEBI:15361"/>
    </ligand>
</feature>
<reference evidence="14" key="1">
    <citation type="journal article" date="2023" name="G3 (Bethesda)">
        <title>Whole genome assemblies of Zophobas morio and Tenebrio molitor.</title>
        <authorList>
            <person name="Kaur S."/>
            <person name="Stinson S.A."/>
            <person name="diCenzo G.C."/>
        </authorList>
    </citation>
    <scope>NUCLEOTIDE SEQUENCE</scope>
    <source>
        <strain evidence="14">QUZm001</strain>
    </source>
</reference>